<proteinExistence type="predicted"/>
<organism evidence="1 2">
    <name type="scientific">Pedobacter frigidisoli</name>
    <dbReference type="NCBI Taxonomy" id="2530455"/>
    <lineage>
        <taxon>Bacteria</taxon>
        <taxon>Pseudomonadati</taxon>
        <taxon>Bacteroidota</taxon>
        <taxon>Sphingobacteriia</taxon>
        <taxon>Sphingobacteriales</taxon>
        <taxon>Sphingobacteriaceae</taxon>
        <taxon>Pedobacter</taxon>
    </lineage>
</organism>
<gene>
    <name evidence="1" type="ORF">EZ449_09515</name>
</gene>
<accession>A0A4R0P4C2</accession>
<dbReference type="Proteomes" id="UP000291485">
    <property type="component" value="Unassembled WGS sequence"/>
</dbReference>
<protein>
    <submittedName>
        <fullName evidence="1">Uncharacterized protein</fullName>
    </submittedName>
</protein>
<reference evidence="1 2" key="1">
    <citation type="submission" date="2019-02" db="EMBL/GenBank/DDBJ databases">
        <title>Pedobacter sp. RP-3-11 sp. nov., isolated from Arctic soil.</title>
        <authorList>
            <person name="Dahal R.H."/>
        </authorList>
    </citation>
    <scope>NUCLEOTIDE SEQUENCE [LARGE SCALE GENOMIC DNA]</scope>
    <source>
        <strain evidence="1 2">RP-3-11</strain>
    </source>
</reference>
<name>A0A4R0P4C2_9SPHI</name>
<sequence length="65" mass="7139">MAGENVKAFAEKIQNTKSKASRTLRFFIAACDAAIKALTNLSNISTKTWVFGYFWAKPKVTKPAG</sequence>
<keyword evidence="2" id="KW-1185">Reference proteome</keyword>
<dbReference type="RefSeq" id="WP_131558059.1">
    <property type="nucleotide sequence ID" value="NZ_SJSN01000006.1"/>
</dbReference>
<comment type="caution">
    <text evidence="1">The sequence shown here is derived from an EMBL/GenBank/DDBJ whole genome shotgun (WGS) entry which is preliminary data.</text>
</comment>
<dbReference type="AlphaFoldDB" id="A0A4R0P4C2"/>
<evidence type="ECO:0000313" key="2">
    <source>
        <dbReference type="Proteomes" id="UP000291485"/>
    </source>
</evidence>
<dbReference type="EMBL" id="SJSN01000006">
    <property type="protein sequence ID" value="TCD10572.1"/>
    <property type="molecule type" value="Genomic_DNA"/>
</dbReference>
<evidence type="ECO:0000313" key="1">
    <source>
        <dbReference type="EMBL" id="TCD10572.1"/>
    </source>
</evidence>